<feature type="compositionally biased region" description="Low complexity" evidence="1">
    <location>
        <begin position="38"/>
        <end position="56"/>
    </location>
</feature>
<proteinExistence type="predicted"/>
<dbReference type="AlphaFoldDB" id="U4LVL3"/>
<keyword evidence="3" id="KW-1185">Reference proteome</keyword>
<evidence type="ECO:0000256" key="1">
    <source>
        <dbReference type="SAM" id="MobiDB-lite"/>
    </source>
</evidence>
<evidence type="ECO:0000313" key="3">
    <source>
        <dbReference type="Proteomes" id="UP000018144"/>
    </source>
</evidence>
<feature type="region of interest" description="Disordered" evidence="1">
    <location>
        <begin position="33"/>
        <end position="68"/>
    </location>
</feature>
<organism evidence="2 3">
    <name type="scientific">Pyronema omphalodes (strain CBS 100304)</name>
    <name type="common">Pyronema confluens</name>
    <dbReference type="NCBI Taxonomy" id="1076935"/>
    <lineage>
        <taxon>Eukaryota</taxon>
        <taxon>Fungi</taxon>
        <taxon>Dikarya</taxon>
        <taxon>Ascomycota</taxon>
        <taxon>Pezizomycotina</taxon>
        <taxon>Pezizomycetes</taxon>
        <taxon>Pezizales</taxon>
        <taxon>Pyronemataceae</taxon>
        <taxon>Pyronema</taxon>
    </lineage>
</organism>
<accession>U4LVL3</accession>
<dbReference type="Proteomes" id="UP000018144">
    <property type="component" value="Unassembled WGS sequence"/>
</dbReference>
<name>U4LVL3_PYROM</name>
<gene>
    <name evidence="2" type="ORF">PCON_13497</name>
</gene>
<protein>
    <submittedName>
        <fullName evidence="2">Uncharacterized protein</fullName>
    </submittedName>
</protein>
<sequence length="143" mass="16790">MEGDLYIVFPTFYSFISHRSFCTSIIRNLGIDNSLQPSAPTRDSSKSSSTSYTTTSHVGNKQPHHDFPRHFLGNRLDLLSRHDIHRRREIIHTIHPRQTTRNIPLRHGTDSHPRICTWISICRSKYLQKHQINKAWKLTLHRL</sequence>
<dbReference type="EMBL" id="HF935906">
    <property type="protein sequence ID" value="CCX32646.1"/>
    <property type="molecule type" value="Genomic_DNA"/>
</dbReference>
<reference evidence="2 3" key="1">
    <citation type="journal article" date="2013" name="PLoS Genet.">
        <title>The genome and development-dependent transcriptomes of Pyronema confluens: a window into fungal evolution.</title>
        <authorList>
            <person name="Traeger S."/>
            <person name="Altegoer F."/>
            <person name="Freitag M."/>
            <person name="Gabaldon T."/>
            <person name="Kempken F."/>
            <person name="Kumar A."/>
            <person name="Marcet-Houben M."/>
            <person name="Poggeler S."/>
            <person name="Stajich J.E."/>
            <person name="Nowrousian M."/>
        </authorList>
    </citation>
    <scope>NUCLEOTIDE SEQUENCE [LARGE SCALE GENOMIC DNA]</scope>
    <source>
        <strain evidence="3">CBS 100304</strain>
        <tissue evidence="2">Vegetative mycelium</tissue>
    </source>
</reference>
<evidence type="ECO:0000313" key="2">
    <source>
        <dbReference type="EMBL" id="CCX32646.1"/>
    </source>
</evidence>